<dbReference type="Proteomes" id="UP001066276">
    <property type="component" value="Chromosome 2_1"/>
</dbReference>
<evidence type="ECO:0000313" key="3">
    <source>
        <dbReference type="Proteomes" id="UP001066276"/>
    </source>
</evidence>
<organism evidence="2 3">
    <name type="scientific">Pleurodeles waltl</name>
    <name type="common">Iberian ribbed newt</name>
    <dbReference type="NCBI Taxonomy" id="8319"/>
    <lineage>
        <taxon>Eukaryota</taxon>
        <taxon>Metazoa</taxon>
        <taxon>Chordata</taxon>
        <taxon>Craniata</taxon>
        <taxon>Vertebrata</taxon>
        <taxon>Euteleostomi</taxon>
        <taxon>Amphibia</taxon>
        <taxon>Batrachia</taxon>
        <taxon>Caudata</taxon>
        <taxon>Salamandroidea</taxon>
        <taxon>Salamandridae</taxon>
        <taxon>Pleurodelinae</taxon>
        <taxon>Pleurodeles</taxon>
    </lineage>
</organism>
<feature type="compositionally biased region" description="Basic and acidic residues" evidence="1">
    <location>
        <begin position="18"/>
        <end position="37"/>
    </location>
</feature>
<reference evidence="2" key="1">
    <citation type="journal article" date="2022" name="bioRxiv">
        <title>Sequencing and chromosome-scale assembly of the giantPleurodeles waltlgenome.</title>
        <authorList>
            <person name="Brown T."/>
            <person name="Elewa A."/>
            <person name="Iarovenko S."/>
            <person name="Subramanian E."/>
            <person name="Araus A.J."/>
            <person name="Petzold A."/>
            <person name="Susuki M."/>
            <person name="Suzuki K.-i.T."/>
            <person name="Hayashi T."/>
            <person name="Toyoda A."/>
            <person name="Oliveira C."/>
            <person name="Osipova E."/>
            <person name="Leigh N.D."/>
            <person name="Simon A."/>
            <person name="Yun M.H."/>
        </authorList>
    </citation>
    <scope>NUCLEOTIDE SEQUENCE</scope>
    <source>
        <strain evidence="2">20211129_DDA</strain>
        <tissue evidence="2">Liver</tissue>
    </source>
</reference>
<comment type="caution">
    <text evidence="2">The sequence shown here is derived from an EMBL/GenBank/DDBJ whole genome shotgun (WGS) entry which is preliminary data.</text>
</comment>
<dbReference type="AlphaFoldDB" id="A0AAV7VGC7"/>
<proteinExistence type="predicted"/>
<accession>A0AAV7VGC7</accession>
<sequence>MESTTTSALCEEKEEEVAEPKEQERSGSEIPTERRTTETPTWTSRAEPLSFNDWTGTRASHVPGGTCLTQRKKHQRANPTQERKAGKQD</sequence>
<protein>
    <submittedName>
        <fullName evidence="2">Uncharacterized protein</fullName>
    </submittedName>
</protein>
<evidence type="ECO:0000256" key="1">
    <source>
        <dbReference type="SAM" id="MobiDB-lite"/>
    </source>
</evidence>
<feature type="region of interest" description="Disordered" evidence="1">
    <location>
        <begin position="1"/>
        <end position="89"/>
    </location>
</feature>
<name>A0AAV7VGC7_PLEWA</name>
<evidence type="ECO:0000313" key="2">
    <source>
        <dbReference type="EMBL" id="KAJ1199202.1"/>
    </source>
</evidence>
<keyword evidence="3" id="KW-1185">Reference proteome</keyword>
<gene>
    <name evidence="2" type="ORF">NDU88_003040</name>
</gene>
<dbReference type="EMBL" id="JANPWB010000003">
    <property type="protein sequence ID" value="KAJ1199202.1"/>
    <property type="molecule type" value="Genomic_DNA"/>
</dbReference>